<sequence>MKKVVTIASGVLTTALAVVASGAGAAGANTGAVAGASIGLAASQRAWKPASSNAAVPLAVVNLGLSTKQARGVQCWAHNNDWGYNGPYDGLLGTNSWMALQRYLTFNRYYKGPIDGIVGSGTVTGFQQLLKDWDLYGGPIDGIAGSGTEAAFSKWADEMWEGDCSS</sequence>
<name>A0ABP6ASX4_STRLO</name>
<dbReference type="EMBL" id="BAAASG010000029">
    <property type="protein sequence ID" value="GAA2522472.1"/>
    <property type="molecule type" value="Genomic_DNA"/>
</dbReference>
<keyword evidence="1" id="KW-0732">Signal</keyword>
<gene>
    <name evidence="2" type="ORF">GCM10010276_86840</name>
</gene>
<keyword evidence="3" id="KW-1185">Reference proteome</keyword>
<protein>
    <recommendedName>
        <fullName evidence="4">Peptidoglycan-binding protein</fullName>
    </recommendedName>
</protein>
<comment type="caution">
    <text evidence="2">The sequence shown here is derived from an EMBL/GenBank/DDBJ whole genome shotgun (WGS) entry which is preliminary data.</text>
</comment>
<feature type="chain" id="PRO_5045234430" description="Peptidoglycan-binding protein" evidence="1">
    <location>
        <begin position="26"/>
        <end position="166"/>
    </location>
</feature>
<proteinExistence type="predicted"/>
<accession>A0ABP6ASX4</accession>
<evidence type="ECO:0000313" key="2">
    <source>
        <dbReference type="EMBL" id="GAA2522472.1"/>
    </source>
</evidence>
<reference evidence="3" key="1">
    <citation type="journal article" date="2019" name="Int. J. Syst. Evol. Microbiol.">
        <title>The Global Catalogue of Microorganisms (GCM) 10K type strain sequencing project: providing services to taxonomists for standard genome sequencing and annotation.</title>
        <authorList>
            <consortium name="The Broad Institute Genomics Platform"/>
            <consortium name="The Broad Institute Genome Sequencing Center for Infectious Disease"/>
            <person name="Wu L."/>
            <person name="Ma J."/>
        </authorList>
    </citation>
    <scope>NUCLEOTIDE SEQUENCE [LARGE SCALE GENOMIC DNA]</scope>
    <source>
        <strain evidence="3">JCM 4395</strain>
    </source>
</reference>
<dbReference type="Proteomes" id="UP001501777">
    <property type="component" value="Unassembled WGS sequence"/>
</dbReference>
<evidence type="ECO:0008006" key="4">
    <source>
        <dbReference type="Google" id="ProtNLM"/>
    </source>
</evidence>
<organism evidence="2 3">
    <name type="scientific">Streptomyces longisporus</name>
    <dbReference type="NCBI Taxonomy" id="1948"/>
    <lineage>
        <taxon>Bacteria</taxon>
        <taxon>Bacillati</taxon>
        <taxon>Actinomycetota</taxon>
        <taxon>Actinomycetes</taxon>
        <taxon>Kitasatosporales</taxon>
        <taxon>Streptomycetaceae</taxon>
        <taxon>Streptomyces</taxon>
    </lineage>
</organism>
<dbReference type="RefSeq" id="WP_344406795.1">
    <property type="nucleotide sequence ID" value="NZ_BAAASG010000029.1"/>
</dbReference>
<evidence type="ECO:0000313" key="3">
    <source>
        <dbReference type="Proteomes" id="UP001501777"/>
    </source>
</evidence>
<feature type="signal peptide" evidence="1">
    <location>
        <begin position="1"/>
        <end position="25"/>
    </location>
</feature>
<evidence type="ECO:0000256" key="1">
    <source>
        <dbReference type="SAM" id="SignalP"/>
    </source>
</evidence>